<proteinExistence type="inferred from homology"/>
<dbReference type="EMBL" id="CP163444">
    <property type="protein sequence ID" value="XDQ71917.1"/>
    <property type="molecule type" value="Genomic_DNA"/>
</dbReference>
<feature type="compositionally biased region" description="Gly residues" evidence="2">
    <location>
        <begin position="48"/>
        <end position="63"/>
    </location>
</feature>
<feature type="compositionally biased region" description="Polar residues" evidence="2">
    <location>
        <begin position="27"/>
        <end position="37"/>
    </location>
</feature>
<dbReference type="PANTHER" id="PTHR33392">
    <property type="entry name" value="POLYISOPRENYL-TEICHOIC ACID--PEPTIDOGLYCAN TEICHOIC ACID TRANSFERASE TAGU"/>
    <property type="match status" value="1"/>
</dbReference>
<feature type="compositionally biased region" description="Low complexity" evidence="2">
    <location>
        <begin position="1"/>
        <end position="19"/>
    </location>
</feature>
<feature type="compositionally biased region" description="Low complexity" evidence="2">
    <location>
        <begin position="38"/>
        <end position="47"/>
    </location>
</feature>
<evidence type="ECO:0000256" key="1">
    <source>
        <dbReference type="ARBA" id="ARBA00006068"/>
    </source>
</evidence>
<feature type="region of interest" description="Disordered" evidence="2">
    <location>
        <begin position="1"/>
        <end position="80"/>
    </location>
</feature>
<keyword evidence="3" id="KW-0472">Membrane</keyword>
<gene>
    <name evidence="5" type="ORF">AB5J54_15970</name>
</gene>
<feature type="transmembrane region" description="Helical" evidence="3">
    <location>
        <begin position="86"/>
        <end position="106"/>
    </location>
</feature>
<evidence type="ECO:0000313" key="5">
    <source>
        <dbReference type="EMBL" id="XDQ71917.1"/>
    </source>
</evidence>
<sequence>MSHVQRPQVPQQPPRSQQGHGQGQGGYNPNFTQAQNQGYDSGYSSGHVYGGGPQNQGGGGRGGVPPQYAPSGPGRPAPDWRKRIKVGSIVLVVGVLAWGIGTYAWASSQMRNEVDLSKVIERPEEGDCTTYLIVGSDSREGMSAEEKKKLHTGSAEGKRTDSMMILAACSSGNTMVSLPRDSWVTIPNFVGSESGKSYPARGGSKLNAAYAMDGPELLVRTVEYNTGLHIDHYAEIGFAGFANIVDALGGVELNIDKGFKDKKSGADFQAGKQTLNGEQALAFVRTRYAFAQSDLQRTKNQQKFLSALANQAATPGTILNPFALYPTLGAGLDTLIVDKDMSLYDLGKMFFAMKGISGGDGKSMNMPIAGSAPQNSLKWDMPKVKQLVEQIKNDEKVTVESNR</sequence>
<feature type="domain" description="Cell envelope-related transcriptional attenuator" evidence="4">
    <location>
        <begin position="159"/>
        <end position="313"/>
    </location>
</feature>
<keyword evidence="3" id="KW-1133">Transmembrane helix</keyword>
<dbReference type="RefSeq" id="WP_369144576.1">
    <property type="nucleotide sequence ID" value="NZ_CP163444.1"/>
</dbReference>
<dbReference type="InterPro" id="IPR050922">
    <property type="entry name" value="LytR/CpsA/Psr_CW_biosynth"/>
</dbReference>
<reference evidence="5" key="1">
    <citation type="submission" date="2024-07" db="EMBL/GenBank/DDBJ databases">
        <authorList>
            <person name="Yu S.T."/>
        </authorList>
    </citation>
    <scope>NUCLEOTIDE SEQUENCE</scope>
    <source>
        <strain evidence="5">R44</strain>
    </source>
</reference>
<dbReference type="Pfam" id="PF03816">
    <property type="entry name" value="LytR_cpsA_psr"/>
    <property type="match status" value="1"/>
</dbReference>
<evidence type="ECO:0000259" key="4">
    <source>
        <dbReference type="Pfam" id="PF03816"/>
    </source>
</evidence>
<keyword evidence="3" id="KW-0812">Transmembrane</keyword>
<organism evidence="5">
    <name type="scientific">Streptomyces sp. R44</name>
    <dbReference type="NCBI Taxonomy" id="3238633"/>
    <lineage>
        <taxon>Bacteria</taxon>
        <taxon>Bacillati</taxon>
        <taxon>Actinomycetota</taxon>
        <taxon>Actinomycetes</taxon>
        <taxon>Kitasatosporales</taxon>
        <taxon>Streptomycetaceae</taxon>
        <taxon>Streptomyces</taxon>
    </lineage>
</organism>
<comment type="similarity">
    <text evidence="1">Belongs to the LytR/CpsA/Psr (LCP) family.</text>
</comment>
<dbReference type="AlphaFoldDB" id="A0AB39SZ61"/>
<dbReference type="Gene3D" id="3.40.630.190">
    <property type="entry name" value="LCP protein"/>
    <property type="match status" value="1"/>
</dbReference>
<evidence type="ECO:0000256" key="3">
    <source>
        <dbReference type="SAM" id="Phobius"/>
    </source>
</evidence>
<accession>A0AB39SZ61</accession>
<dbReference type="NCBIfam" id="TIGR00350">
    <property type="entry name" value="lytR_cpsA_psr"/>
    <property type="match status" value="1"/>
</dbReference>
<dbReference type="PANTHER" id="PTHR33392:SF6">
    <property type="entry name" value="POLYISOPRENYL-TEICHOIC ACID--PEPTIDOGLYCAN TEICHOIC ACID TRANSFERASE TAGU"/>
    <property type="match status" value="1"/>
</dbReference>
<dbReference type="InterPro" id="IPR004474">
    <property type="entry name" value="LytR_CpsA_psr"/>
</dbReference>
<evidence type="ECO:0000256" key="2">
    <source>
        <dbReference type="SAM" id="MobiDB-lite"/>
    </source>
</evidence>
<protein>
    <submittedName>
        <fullName evidence="5">LCP family protein</fullName>
    </submittedName>
</protein>
<name>A0AB39SZ61_9ACTN</name>